<keyword evidence="2" id="KW-0472">Membrane</keyword>
<organism evidence="4 5">
    <name type="scientific">Nonomuraea longispora</name>
    <dbReference type="NCBI Taxonomy" id="1848320"/>
    <lineage>
        <taxon>Bacteria</taxon>
        <taxon>Bacillati</taxon>
        <taxon>Actinomycetota</taxon>
        <taxon>Actinomycetes</taxon>
        <taxon>Streptosporangiales</taxon>
        <taxon>Streptosporangiaceae</taxon>
        <taxon>Nonomuraea</taxon>
    </lineage>
</organism>
<evidence type="ECO:0000313" key="4">
    <source>
        <dbReference type="EMBL" id="TDC05073.1"/>
    </source>
</evidence>
<dbReference type="Gene3D" id="3.30.70.3040">
    <property type="match status" value="1"/>
</dbReference>
<evidence type="ECO:0000256" key="1">
    <source>
        <dbReference type="SAM" id="MobiDB-lite"/>
    </source>
</evidence>
<reference evidence="4 5" key="1">
    <citation type="submission" date="2019-02" db="EMBL/GenBank/DDBJ databases">
        <title>Draft genome sequences of novel Actinobacteria.</title>
        <authorList>
            <person name="Sahin N."/>
            <person name="Ay H."/>
            <person name="Saygin H."/>
        </authorList>
    </citation>
    <scope>NUCLEOTIDE SEQUENCE [LARGE SCALE GENOMIC DNA]</scope>
    <source>
        <strain evidence="4 5">KC201</strain>
    </source>
</reference>
<evidence type="ECO:0000256" key="2">
    <source>
        <dbReference type="SAM" id="Phobius"/>
    </source>
</evidence>
<protein>
    <recommendedName>
        <fullName evidence="3">FtsX extracellular domain-containing protein</fullName>
    </recommendedName>
</protein>
<evidence type="ECO:0000259" key="3">
    <source>
        <dbReference type="Pfam" id="PF18075"/>
    </source>
</evidence>
<dbReference type="Proteomes" id="UP000295157">
    <property type="component" value="Unassembled WGS sequence"/>
</dbReference>
<keyword evidence="2" id="KW-0812">Transmembrane</keyword>
<feature type="domain" description="FtsX extracellular" evidence="3">
    <location>
        <begin position="99"/>
        <end position="206"/>
    </location>
</feature>
<dbReference type="InterPro" id="IPR040690">
    <property type="entry name" value="FtsX_ECD"/>
</dbReference>
<dbReference type="OrthoDB" id="3525000at2"/>
<feature type="region of interest" description="Disordered" evidence="1">
    <location>
        <begin position="207"/>
        <end position="227"/>
    </location>
</feature>
<dbReference type="EMBL" id="SMJZ01000076">
    <property type="protein sequence ID" value="TDC05073.1"/>
    <property type="molecule type" value="Genomic_DNA"/>
</dbReference>
<name>A0A4R4NC72_9ACTN</name>
<evidence type="ECO:0000313" key="5">
    <source>
        <dbReference type="Proteomes" id="UP000295157"/>
    </source>
</evidence>
<proteinExistence type="predicted"/>
<sequence>MNDLNGLITSLRPNTDDAYQRRRETDLARAFATRRRRGFSLRLRLVAVAAPVALAGIVAAVALAPRAAPSPDHSAATDHDIRASSLQQFALMSTKELGIRVFLCKHDDIEAACGGSTGSRDTPAGGGTAATEQQKADIDRMLNELPGVESVTFEDQAGALARFRKSVPQMTDVETKDMHESFLVIMEPDADYSPVIARAKSMPGVSNAFKQVPAPRTPPLSTSPPAE</sequence>
<keyword evidence="5" id="KW-1185">Reference proteome</keyword>
<feature type="compositionally biased region" description="Pro residues" evidence="1">
    <location>
        <begin position="215"/>
        <end position="227"/>
    </location>
</feature>
<dbReference type="Pfam" id="PF18075">
    <property type="entry name" value="FtsX_ECD"/>
    <property type="match status" value="1"/>
</dbReference>
<keyword evidence="2" id="KW-1133">Transmembrane helix</keyword>
<feature type="transmembrane region" description="Helical" evidence="2">
    <location>
        <begin position="43"/>
        <end position="64"/>
    </location>
</feature>
<accession>A0A4R4NC72</accession>
<gene>
    <name evidence="4" type="ORF">E1267_20600</name>
</gene>
<dbReference type="AlphaFoldDB" id="A0A4R4NC72"/>
<dbReference type="RefSeq" id="WP_132334220.1">
    <property type="nucleotide sequence ID" value="NZ_SMJZ01000076.1"/>
</dbReference>
<comment type="caution">
    <text evidence="4">The sequence shown here is derived from an EMBL/GenBank/DDBJ whole genome shotgun (WGS) entry which is preliminary data.</text>
</comment>